<keyword evidence="14" id="KW-0067">ATP-binding</keyword>
<keyword evidence="13" id="KW-0418">Kinase</keyword>
<organism evidence="19 20">
    <name type="scientific">Oceanidesulfovibrio marinus</name>
    <dbReference type="NCBI Taxonomy" id="370038"/>
    <lineage>
        <taxon>Bacteria</taxon>
        <taxon>Pseudomonadati</taxon>
        <taxon>Thermodesulfobacteriota</taxon>
        <taxon>Desulfovibrionia</taxon>
        <taxon>Desulfovibrionales</taxon>
        <taxon>Desulfovibrionaceae</taxon>
        <taxon>Oceanidesulfovibrio</taxon>
    </lineage>
</organism>
<evidence type="ECO:0000256" key="3">
    <source>
        <dbReference type="ARBA" id="ARBA00001522"/>
    </source>
</evidence>
<dbReference type="EC" id="2.7.7.62" evidence="9"/>
<keyword evidence="15" id="KW-0342">GTP-binding</keyword>
<comment type="function">
    <text evidence="4">Catalyzes ATP-dependent phosphorylation of adenosylcobinamide and addition of GMP to adenosylcobinamide phosphate.</text>
</comment>
<evidence type="ECO:0000256" key="11">
    <source>
        <dbReference type="ARBA" id="ARBA00022679"/>
    </source>
</evidence>
<proteinExistence type="inferred from homology"/>
<evidence type="ECO:0000256" key="6">
    <source>
        <dbReference type="ARBA" id="ARBA00005159"/>
    </source>
</evidence>
<gene>
    <name evidence="19" type="ORF">E8L03_15530</name>
</gene>
<dbReference type="Gene3D" id="3.40.50.300">
    <property type="entry name" value="P-loop containing nucleotide triphosphate hydrolases"/>
    <property type="match status" value="1"/>
</dbReference>
<keyword evidence="20" id="KW-1185">Reference proteome</keyword>
<dbReference type="EMBL" id="CP039543">
    <property type="protein sequence ID" value="QJT10254.1"/>
    <property type="molecule type" value="Genomic_DNA"/>
</dbReference>
<evidence type="ECO:0000256" key="2">
    <source>
        <dbReference type="ARBA" id="ARBA00000711"/>
    </source>
</evidence>
<reference evidence="19 20" key="1">
    <citation type="submission" date="2019-04" db="EMBL/GenBank/DDBJ databases">
        <title>Isolation and culture of sulfate reducing bacteria from the cold seep of the South China Sea.</title>
        <authorList>
            <person name="Sun C."/>
            <person name="Liu R."/>
        </authorList>
    </citation>
    <scope>NUCLEOTIDE SEQUENCE [LARGE SCALE GENOMIC DNA]</scope>
    <source>
        <strain evidence="19 20">CS1</strain>
    </source>
</reference>
<feature type="region of interest" description="Disordered" evidence="18">
    <location>
        <begin position="107"/>
        <end position="143"/>
    </location>
</feature>
<comment type="catalytic activity">
    <reaction evidence="3">
        <text>adenosylcob(III)inamide + GTP = adenosylcob(III)inamide phosphate + GDP + H(+)</text>
        <dbReference type="Rhea" id="RHEA:15765"/>
        <dbReference type="ChEBI" id="CHEBI:2480"/>
        <dbReference type="ChEBI" id="CHEBI:15378"/>
        <dbReference type="ChEBI" id="CHEBI:37565"/>
        <dbReference type="ChEBI" id="CHEBI:58189"/>
        <dbReference type="ChEBI" id="CHEBI:58502"/>
        <dbReference type="EC" id="2.7.1.156"/>
    </reaction>
</comment>
<accession>A0ABX6NJF1</accession>
<feature type="compositionally biased region" description="Low complexity" evidence="18">
    <location>
        <begin position="66"/>
        <end position="79"/>
    </location>
</feature>
<evidence type="ECO:0000313" key="20">
    <source>
        <dbReference type="Proteomes" id="UP000503251"/>
    </source>
</evidence>
<evidence type="ECO:0000256" key="16">
    <source>
        <dbReference type="ARBA" id="ARBA00029570"/>
    </source>
</evidence>
<evidence type="ECO:0000256" key="8">
    <source>
        <dbReference type="ARBA" id="ARBA00012016"/>
    </source>
</evidence>
<evidence type="ECO:0000256" key="14">
    <source>
        <dbReference type="ARBA" id="ARBA00022840"/>
    </source>
</evidence>
<name>A0ABX6NJF1_9BACT</name>
<evidence type="ECO:0000256" key="15">
    <source>
        <dbReference type="ARBA" id="ARBA00023134"/>
    </source>
</evidence>
<feature type="region of interest" description="Disordered" evidence="18">
    <location>
        <begin position="21"/>
        <end position="82"/>
    </location>
</feature>
<evidence type="ECO:0000256" key="13">
    <source>
        <dbReference type="ARBA" id="ARBA00022777"/>
    </source>
</evidence>
<dbReference type="SUPFAM" id="SSF52540">
    <property type="entry name" value="P-loop containing nucleoside triphosphate hydrolases"/>
    <property type="match status" value="1"/>
</dbReference>
<evidence type="ECO:0000256" key="1">
    <source>
        <dbReference type="ARBA" id="ARBA00000312"/>
    </source>
</evidence>
<feature type="compositionally biased region" description="Basic residues" evidence="18">
    <location>
        <begin position="21"/>
        <end position="32"/>
    </location>
</feature>
<feature type="compositionally biased region" description="Gly residues" evidence="18">
    <location>
        <begin position="114"/>
        <end position="126"/>
    </location>
</feature>
<evidence type="ECO:0000256" key="7">
    <source>
        <dbReference type="ARBA" id="ARBA00007490"/>
    </source>
</evidence>
<comment type="pathway">
    <text evidence="6">Cofactor biosynthesis; adenosylcobalamin biosynthesis; adenosylcobalamin from cob(II)yrinate a,c-diamide: step 5/7.</text>
</comment>
<dbReference type="InterPro" id="IPR027417">
    <property type="entry name" value="P-loop_NTPase"/>
</dbReference>
<evidence type="ECO:0000256" key="4">
    <source>
        <dbReference type="ARBA" id="ARBA00003889"/>
    </source>
</evidence>
<protein>
    <recommendedName>
        <fullName evidence="16">Adenosylcobinamide kinase</fullName>
        <ecNumber evidence="8">2.7.1.156</ecNumber>
        <ecNumber evidence="9">2.7.7.62</ecNumber>
    </recommendedName>
    <alternativeName>
        <fullName evidence="17">Adenosylcobinamide-phosphate guanylyltransferase</fullName>
    </alternativeName>
</protein>
<dbReference type="PANTHER" id="PTHR34848">
    <property type="match status" value="1"/>
</dbReference>
<evidence type="ECO:0000256" key="9">
    <source>
        <dbReference type="ARBA" id="ARBA00012523"/>
    </source>
</evidence>
<evidence type="ECO:0000256" key="10">
    <source>
        <dbReference type="ARBA" id="ARBA00022573"/>
    </source>
</evidence>
<comment type="catalytic activity">
    <reaction evidence="2">
        <text>adenosylcob(III)inamide phosphate + GTP + H(+) = adenosylcob(III)inamide-GDP + diphosphate</text>
        <dbReference type="Rhea" id="RHEA:22712"/>
        <dbReference type="ChEBI" id="CHEBI:15378"/>
        <dbReference type="ChEBI" id="CHEBI:33019"/>
        <dbReference type="ChEBI" id="CHEBI:37565"/>
        <dbReference type="ChEBI" id="CHEBI:58502"/>
        <dbReference type="ChEBI" id="CHEBI:60487"/>
        <dbReference type="EC" id="2.7.7.62"/>
    </reaction>
</comment>
<dbReference type="InterPro" id="IPR003203">
    <property type="entry name" value="CobU/CobP"/>
</dbReference>
<keyword evidence="11" id="KW-0808">Transferase</keyword>
<sequence length="428" mass="45184">MRHALRRPPGAWRAVHRRPVLRHSRHRARKLRLPGTAGGRGGPVLLRNRGLPGVRRGGHAGLSGKPRPLLPRAPATRPAGNAGRVAFRTARPGAQGAVPCAAVLGPPSAKDAGAAGGGRGRPGRGGYRPPRHPAGKRGGTADCTTAFPGVRSGYGILSGHRPSSAAGRTRAAEGALAAGADAVHPRLCARPGRLGPSLPAGHAGPRRAWPAGLAARWGRRPGDRRAGALRAPRLRALPGFLEPAVRSGLVISLFIGGEKSGKSDLALERFLELEPPRALVVTGKAQDFSFRRRIEKHRMDPRRSGSQMIVSEAGLNMPSLLTQHAERGVPSVLVDSLDFWVFAVLEDGGEEDFEQRLDELATALAPYAKTGRPDAVLVTCEVGLGPIAATSAVRRFVRCLGECNRRLAAMADEAVFCTAGLPMRLKTL</sequence>
<evidence type="ECO:0000313" key="19">
    <source>
        <dbReference type="EMBL" id="QJT10254.1"/>
    </source>
</evidence>
<dbReference type="Proteomes" id="UP000503251">
    <property type="component" value="Chromosome"/>
</dbReference>
<evidence type="ECO:0000256" key="17">
    <source>
        <dbReference type="ARBA" id="ARBA00030571"/>
    </source>
</evidence>
<evidence type="ECO:0000256" key="18">
    <source>
        <dbReference type="SAM" id="MobiDB-lite"/>
    </source>
</evidence>
<dbReference type="Pfam" id="PF02283">
    <property type="entry name" value="CobU"/>
    <property type="match status" value="1"/>
</dbReference>
<comment type="catalytic activity">
    <reaction evidence="1">
        <text>adenosylcob(III)inamide + ATP = adenosylcob(III)inamide phosphate + ADP + H(+)</text>
        <dbReference type="Rhea" id="RHEA:15769"/>
        <dbReference type="ChEBI" id="CHEBI:2480"/>
        <dbReference type="ChEBI" id="CHEBI:15378"/>
        <dbReference type="ChEBI" id="CHEBI:30616"/>
        <dbReference type="ChEBI" id="CHEBI:58502"/>
        <dbReference type="ChEBI" id="CHEBI:456216"/>
        <dbReference type="EC" id="2.7.1.156"/>
    </reaction>
</comment>
<keyword evidence="12" id="KW-0547">Nucleotide-binding</keyword>
<dbReference type="PANTHER" id="PTHR34848:SF1">
    <property type="entry name" value="BIFUNCTIONAL ADENOSYLCOBALAMIN BIOSYNTHESIS PROTEIN COBU"/>
    <property type="match status" value="1"/>
</dbReference>
<evidence type="ECO:0000256" key="5">
    <source>
        <dbReference type="ARBA" id="ARBA00004692"/>
    </source>
</evidence>
<evidence type="ECO:0000256" key="12">
    <source>
        <dbReference type="ARBA" id="ARBA00022741"/>
    </source>
</evidence>
<comment type="pathway">
    <text evidence="5">Cofactor biosynthesis; adenosylcobalamin biosynthesis; adenosylcobalamin from cob(II)yrinate a,c-diamide: step 6/7.</text>
</comment>
<comment type="similarity">
    <text evidence="7">Belongs to the CobU/CobP family.</text>
</comment>
<keyword evidence="10" id="KW-0169">Cobalamin biosynthesis</keyword>
<dbReference type="EC" id="2.7.1.156" evidence="8"/>